<proteinExistence type="predicted"/>
<name>A0A1L8R4G2_9ENTE</name>
<dbReference type="Proteomes" id="UP000182835">
    <property type="component" value="Unassembled WGS sequence"/>
</dbReference>
<protein>
    <submittedName>
        <fullName evidence="2">Uncharacterized protein</fullName>
    </submittedName>
</protein>
<evidence type="ECO:0000313" key="3">
    <source>
        <dbReference type="Proteomes" id="UP000182835"/>
    </source>
</evidence>
<evidence type="ECO:0000256" key="1">
    <source>
        <dbReference type="SAM" id="Phobius"/>
    </source>
</evidence>
<keyword evidence="1" id="KW-0812">Transmembrane</keyword>
<keyword evidence="1" id="KW-1133">Transmembrane helix</keyword>
<dbReference type="AlphaFoldDB" id="A0A1L8R4G2"/>
<comment type="caution">
    <text evidence="2">The sequence shown here is derived from an EMBL/GenBank/DDBJ whole genome shotgun (WGS) entry which is preliminary data.</text>
</comment>
<accession>A0A1L8R4G2</accession>
<dbReference type="RefSeq" id="WP_071865323.1">
    <property type="nucleotide sequence ID" value="NZ_JBHLVQ010000020.1"/>
</dbReference>
<reference evidence="2 3" key="1">
    <citation type="submission" date="2014-12" db="EMBL/GenBank/DDBJ databases">
        <title>Draft genome sequences of 29 type strains of Enterococci.</title>
        <authorList>
            <person name="Zhong Z."/>
            <person name="Sun Z."/>
            <person name="Liu W."/>
            <person name="Zhang W."/>
            <person name="Zhang H."/>
        </authorList>
    </citation>
    <scope>NUCLEOTIDE SEQUENCE [LARGE SCALE GENOMIC DNA]</scope>
    <source>
        <strain evidence="2 3">DSM 21207</strain>
    </source>
</reference>
<evidence type="ECO:0000313" key="2">
    <source>
        <dbReference type="EMBL" id="OJG14615.1"/>
    </source>
</evidence>
<feature type="transmembrane region" description="Helical" evidence="1">
    <location>
        <begin position="52"/>
        <end position="77"/>
    </location>
</feature>
<organism evidence="2 3">
    <name type="scientific">Enterococcus canintestini</name>
    <dbReference type="NCBI Taxonomy" id="317010"/>
    <lineage>
        <taxon>Bacteria</taxon>
        <taxon>Bacillati</taxon>
        <taxon>Bacillota</taxon>
        <taxon>Bacilli</taxon>
        <taxon>Lactobacillales</taxon>
        <taxon>Enterococcaceae</taxon>
        <taxon>Enterococcus</taxon>
    </lineage>
</organism>
<gene>
    <name evidence="2" type="ORF">RU96_GL000802</name>
</gene>
<keyword evidence="1" id="KW-0472">Membrane</keyword>
<dbReference type="EMBL" id="JXKG01000016">
    <property type="protein sequence ID" value="OJG14615.1"/>
    <property type="molecule type" value="Genomic_DNA"/>
</dbReference>
<dbReference type="OrthoDB" id="2175260at2"/>
<sequence>MDNFEKKMQQELKEETPLSAEARIAFDNAYTVIATKNKQKKFGFYQPVFMKYALAVIVLLLLFTVTPIGSATINYFFTDIFTNQTLKEQGFVTKQSSATVNKDITIQLAEVYTDDNELGLHFIIDFPKDSPLKKKTIKNYALNFALQKNDKVLFDKGTNLSQQSLKGTLTDTQYYDQKKQQLHINYRYQAKNMIHDLRNAKVVVTKITGYYAKNDAPGYHELKDGEDFTTFTGSWELPITASKIADFKTLHYVLPNINETVQATVSPTTLTITLPKNSVILTESDYKNIYVTPLTQQVATKYPVENIRKVTQAGDEYTQLSFAYHDYDQATQFILSVGEKEYIFYKV</sequence>